<dbReference type="Gene3D" id="2.60.120.10">
    <property type="entry name" value="Jelly Rolls"/>
    <property type="match status" value="1"/>
</dbReference>
<dbReference type="InterPro" id="IPR050253">
    <property type="entry name" value="Seed_Storage-Functional"/>
</dbReference>
<evidence type="ECO:0000256" key="1">
    <source>
        <dbReference type="ARBA" id="ARBA00007178"/>
    </source>
</evidence>
<dbReference type="Proteomes" id="UP001346149">
    <property type="component" value="Unassembled WGS sequence"/>
</dbReference>
<evidence type="ECO:0000313" key="8">
    <source>
        <dbReference type="Proteomes" id="UP001346149"/>
    </source>
</evidence>
<evidence type="ECO:0000256" key="2">
    <source>
        <dbReference type="ARBA" id="ARBA00022729"/>
    </source>
</evidence>
<dbReference type="EMBL" id="JAXQNO010000005">
    <property type="protein sequence ID" value="KAK4798379.1"/>
    <property type="molecule type" value="Genomic_DNA"/>
</dbReference>
<dbReference type="AlphaFoldDB" id="A0AAN7RAU9"/>
<dbReference type="PRINTS" id="PR00439">
    <property type="entry name" value="11SGLOBULIN"/>
</dbReference>
<sequence>MNSHTVIYVLKGNAKQNFVVIKKAGSEGFEWVAFRTSDDAMKNNLSGRLSMILWLPEDVLVNSYGISSDDVRKLKYNRQELTVFSPASRSARELRKDNAAN</sequence>
<dbReference type="InterPro" id="IPR006044">
    <property type="entry name" value="11S_seedstore_pln"/>
</dbReference>
<dbReference type="SUPFAM" id="SSF51182">
    <property type="entry name" value="RmlC-like cupins"/>
    <property type="match status" value="1"/>
</dbReference>
<accession>A0AAN7RAU9</accession>
<evidence type="ECO:0000313" key="7">
    <source>
        <dbReference type="EMBL" id="KAK4798379.1"/>
    </source>
</evidence>
<keyword evidence="8" id="KW-1185">Reference proteome</keyword>
<keyword evidence="5" id="KW-1015">Disulfide bond</keyword>
<keyword evidence="3" id="KW-0758">Storage protein</keyword>
<evidence type="ECO:0000256" key="4">
    <source>
        <dbReference type="ARBA" id="ARBA00023129"/>
    </source>
</evidence>
<dbReference type="InterPro" id="IPR014710">
    <property type="entry name" value="RmlC-like_jellyroll"/>
</dbReference>
<organism evidence="7 8">
    <name type="scientific">Trapa natans</name>
    <name type="common">Water chestnut</name>
    <dbReference type="NCBI Taxonomy" id="22666"/>
    <lineage>
        <taxon>Eukaryota</taxon>
        <taxon>Viridiplantae</taxon>
        <taxon>Streptophyta</taxon>
        <taxon>Embryophyta</taxon>
        <taxon>Tracheophyta</taxon>
        <taxon>Spermatophyta</taxon>
        <taxon>Magnoliopsida</taxon>
        <taxon>eudicotyledons</taxon>
        <taxon>Gunneridae</taxon>
        <taxon>Pentapetalae</taxon>
        <taxon>rosids</taxon>
        <taxon>malvids</taxon>
        <taxon>Myrtales</taxon>
        <taxon>Lythraceae</taxon>
        <taxon>Trapa</taxon>
    </lineage>
</organism>
<comment type="caution">
    <text evidence="7">The sequence shown here is derived from an EMBL/GenBank/DDBJ whole genome shotgun (WGS) entry which is preliminary data.</text>
</comment>
<keyword evidence="4" id="KW-0708">Seed storage protein</keyword>
<gene>
    <name evidence="7" type="ORF">SAY86_030705</name>
</gene>
<dbReference type="PANTHER" id="PTHR31189:SF54">
    <property type="entry name" value="11S GLOBULIN SEED STORAGE PROTEIN 2-LIKE"/>
    <property type="match status" value="1"/>
</dbReference>
<evidence type="ECO:0000256" key="3">
    <source>
        <dbReference type="ARBA" id="ARBA00022761"/>
    </source>
</evidence>
<dbReference type="GO" id="GO:0010431">
    <property type="term" value="P:seed maturation"/>
    <property type="evidence" value="ECO:0007669"/>
    <property type="project" value="UniProtKB-ARBA"/>
</dbReference>
<evidence type="ECO:0000256" key="5">
    <source>
        <dbReference type="ARBA" id="ARBA00023157"/>
    </source>
</evidence>
<feature type="domain" description="Cupin type-1" evidence="6">
    <location>
        <begin position="16"/>
        <end position="71"/>
    </location>
</feature>
<name>A0AAN7RAU9_TRANT</name>
<comment type="similarity">
    <text evidence="1">Belongs to the 11S seed storage protein (globulins) family.</text>
</comment>
<dbReference type="Pfam" id="PF00190">
    <property type="entry name" value="Cupin_1"/>
    <property type="match status" value="1"/>
</dbReference>
<proteinExistence type="inferred from homology"/>
<keyword evidence="2" id="KW-0732">Signal</keyword>
<dbReference type="GO" id="GO:0045735">
    <property type="term" value="F:nutrient reservoir activity"/>
    <property type="evidence" value="ECO:0007669"/>
    <property type="project" value="UniProtKB-KW"/>
</dbReference>
<evidence type="ECO:0000259" key="6">
    <source>
        <dbReference type="Pfam" id="PF00190"/>
    </source>
</evidence>
<protein>
    <recommendedName>
        <fullName evidence="6">Cupin type-1 domain-containing protein</fullName>
    </recommendedName>
</protein>
<dbReference type="InterPro" id="IPR011051">
    <property type="entry name" value="RmlC_Cupin_sf"/>
</dbReference>
<dbReference type="InterPro" id="IPR006045">
    <property type="entry name" value="Cupin_1"/>
</dbReference>
<dbReference type="PANTHER" id="PTHR31189">
    <property type="entry name" value="OS03G0336100 PROTEIN-RELATED"/>
    <property type="match status" value="1"/>
</dbReference>
<reference evidence="7 8" key="1">
    <citation type="journal article" date="2023" name="Hortic Res">
        <title>Pangenome of water caltrop reveals structural variations and asymmetric subgenome divergence after allopolyploidization.</title>
        <authorList>
            <person name="Zhang X."/>
            <person name="Chen Y."/>
            <person name="Wang L."/>
            <person name="Yuan Y."/>
            <person name="Fang M."/>
            <person name="Shi L."/>
            <person name="Lu R."/>
            <person name="Comes H.P."/>
            <person name="Ma Y."/>
            <person name="Chen Y."/>
            <person name="Huang G."/>
            <person name="Zhou Y."/>
            <person name="Zheng Z."/>
            <person name="Qiu Y."/>
        </authorList>
    </citation>
    <scope>NUCLEOTIDE SEQUENCE [LARGE SCALE GENOMIC DNA]</scope>
    <source>
        <strain evidence="7">F231</strain>
    </source>
</reference>